<organism evidence="1 2">
    <name type="scientific">Hondaea fermentalgiana</name>
    <dbReference type="NCBI Taxonomy" id="2315210"/>
    <lineage>
        <taxon>Eukaryota</taxon>
        <taxon>Sar</taxon>
        <taxon>Stramenopiles</taxon>
        <taxon>Bigyra</taxon>
        <taxon>Labyrinthulomycetes</taxon>
        <taxon>Thraustochytrida</taxon>
        <taxon>Thraustochytriidae</taxon>
        <taxon>Hondaea</taxon>
    </lineage>
</organism>
<dbReference type="SUPFAM" id="SSF48097">
    <property type="entry name" value="Regulator of G-protein signaling, RGS"/>
    <property type="match status" value="1"/>
</dbReference>
<gene>
    <name evidence="1" type="ORF">FCC1311_107272</name>
</gene>
<keyword evidence="2" id="KW-1185">Reference proteome</keyword>
<dbReference type="InterPro" id="IPR036305">
    <property type="entry name" value="RGS_sf"/>
</dbReference>
<dbReference type="AlphaFoldDB" id="A0A2R5H0B9"/>
<keyword evidence="1" id="KW-0808">Transferase</keyword>
<evidence type="ECO:0000313" key="1">
    <source>
        <dbReference type="EMBL" id="GBG34503.1"/>
    </source>
</evidence>
<dbReference type="Proteomes" id="UP000241890">
    <property type="component" value="Unassembled WGS sequence"/>
</dbReference>
<comment type="caution">
    <text evidence="1">The sequence shown here is derived from an EMBL/GenBank/DDBJ whole genome shotgun (WGS) entry which is preliminary data.</text>
</comment>
<dbReference type="EMBL" id="BEYU01000197">
    <property type="protein sequence ID" value="GBG34503.1"/>
    <property type="molecule type" value="Genomic_DNA"/>
</dbReference>
<dbReference type="InParanoid" id="A0A2R5H0B9"/>
<keyword evidence="1" id="KW-0418">Kinase</keyword>
<dbReference type="GO" id="GO:0016301">
    <property type="term" value="F:kinase activity"/>
    <property type="evidence" value="ECO:0007669"/>
    <property type="project" value="UniProtKB-KW"/>
</dbReference>
<protein>
    <submittedName>
        <fullName evidence="1">G protein-coupled receptor kinase 5</fullName>
    </submittedName>
</protein>
<keyword evidence="1" id="KW-0675">Receptor</keyword>
<accession>A0A2R5H0B9</accession>
<name>A0A2R5H0B9_9STRA</name>
<evidence type="ECO:0000313" key="2">
    <source>
        <dbReference type="Proteomes" id="UP000241890"/>
    </source>
</evidence>
<proteinExistence type="predicted"/>
<dbReference type="Gene3D" id="3.30.200.20">
    <property type="entry name" value="Phosphorylase Kinase, domain 1"/>
    <property type="match status" value="1"/>
</dbReference>
<sequence length="208" mass="23705">MNLLNQVVEDQRFLEAQSAISRFAIYRTKRQLTYSNLQNLLANFRTNLKADAILASSVKRSLFWRYLRDENLLQLLLCYEDCQEAKLRIYGSSLLSLLRHIGLSYLTPGKPYYIGDEGAESVDQLDREIAAYIEAGAAVRVPPSLEIVMAYLLDRLNDHVGNFIDGPYGHMLASFENYALKPRVMRDFEKLRLLGEGGFGKVHAVRVV</sequence>
<reference evidence="1 2" key="1">
    <citation type="submission" date="2017-12" db="EMBL/GenBank/DDBJ databases">
        <title>Sequencing, de novo assembly and annotation of complete genome of a new Thraustochytrid species, strain FCC1311.</title>
        <authorList>
            <person name="Sedici K."/>
            <person name="Godart F."/>
            <person name="Aiese Cigliano R."/>
            <person name="Sanseverino W."/>
            <person name="Barakat M."/>
            <person name="Ortet P."/>
            <person name="Marechal E."/>
            <person name="Cagnac O."/>
            <person name="Amato A."/>
        </authorList>
    </citation>
    <scope>NUCLEOTIDE SEQUENCE [LARGE SCALE GENOMIC DNA]</scope>
</reference>